<protein>
    <recommendedName>
        <fullName evidence="5">2-dehydro-3-deoxy-phosphogluconate aldolase</fullName>
        <ecNumber evidence="5">4.1.2.14</ecNumber>
    </recommendedName>
</protein>
<sequence>MNALPAFKTKVMPVVVIDDAEAAVPLAEALLAGGIDAIEITLRTPAGIIAIERVAKAVPGMVVGAGTLTRPEHFRHVRDAGGVFAVSPGLTPALAQAARFTGLPLIPGTQTASEIIAAMEEGFGFVKLFPANLAGGITALKAYGSVFGEMKFCPTGGVTAETLADYLALPNVPIVGGTWLTPPALVKAGDWAAITALAAAATKAAG</sequence>
<evidence type="ECO:0000256" key="6">
    <source>
        <dbReference type="ARBA" id="ARBA00023239"/>
    </source>
</evidence>
<evidence type="ECO:0000256" key="3">
    <source>
        <dbReference type="ARBA" id="ARBA00006906"/>
    </source>
</evidence>
<dbReference type="NCBIfam" id="TIGR01182">
    <property type="entry name" value="eda"/>
    <property type="match status" value="1"/>
</dbReference>
<evidence type="ECO:0000313" key="9">
    <source>
        <dbReference type="Proteomes" id="UP000675920"/>
    </source>
</evidence>
<dbReference type="InterPro" id="IPR013785">
    <property type="entry name" value="Aldolase_TIM"/>
</dbReference>
<evidence type="ECO:0000256" key="5">
    <source>
        <dbReference type="ARBA" id="ARBA00013063"/>
    </source>
</evidence>
<comment type="pathway">
    <text evidence="2">Carbohydrate acid metabolism; 2-dehydro-3-deoxy-D-gluconate degradation; D-glyceraldehyde 3-phosphate and pyruvate from 2-dehydro-3-deoxy-D-gluconate: step 2/2.</text>
</comment>
<evidence type="ECO:0000256" key="8">
    <source>
        <dbReference type="ARBA" id="ARBA00023277"/>
    </source>
</evidence>
<dbReference type="PANTHER" id="PTHR30246:SF1">
    <property type="entry name" value="2-DEHYDRO-3-DEOXY-6-PHOSPHOGALACTONATE ALDOLASE-RELATED"/>
    <property type="match status" value="1"/>
</dbReference>
<dbReference type="PROSITE" id="PS00159">
    <property type="entry name" value="ALDOLASE_KDPG_KHG_1"/>
    <property type="match status" value="1"/>
</dbReference>
<accession>A0A8B6X695</accession>
<dbReference type="SUPFAM" id="SSF51569">
    <property type="entry name" value="Aldolase"/>
    <property type="match status" value="1"/>
</dbReference>
<gene>
    <name evidence="10" type="primary">eda</name>
</gene>
<evidence type="ECO:0000256" key="2">
    <source>
        <dbReference type="ARBA" id="ARBA00004736"/>
    </source>
</evidence>
<keyword evidence="7" id="KW-0704">Schiff base</keyword>
<dbReference type="AlphaFoldDB" id="A0A8B6X695"/>
<dbReference type="RefSeq" id="WP_028312695.1">
    <property type="nucleotide sequence ID" value="NZ_KI519499.1"/>
</dbReference>
<evidence type="ECO:0000256" key="7">
    <source>
        <dbReference type="ARBA" id="ARBA00023270"/>
    </source>
</evidence>
<dbReference type="Gene3D" id="3.20.20.70">
    <property type="entry name" value="Aldolase class I"/>
    <property type="match status" value="1"/>
</dbReference>
<evidence type="ECO:0000256" key="1">
    <source>
        <dbReference type="ARBA" id="ARBA00000654"/>
    </source>
</evidence>
<reference evidence="10" key="1">
    <citation type="submission" date="2025-08" db="UniProtKB">
        <authorList>
            <consortium name="RefSeq"/>
        </authorList>
    </citation>
    <scope>IDENTIFICATION</scope>
</reference>
<dbReference type="InterPro" id="IPR031338">
    <property type="entry name" value="KDPG/KHG_AS_2"/>
</dbReference>
<keyword evidence="6" id="KW-0456">Lyase</keyword>
<dbReference type="InterPro" id="IPR031337">
    <property type="entry name" value="KDPG/KHG_AS_1"/>
</dbReference>
<dbReference type="InterPro" id="IPR000887">
    <property type="entry name" value="Aldlse_KDPG_KHG"/>
</dbReference>
<keyword evidence="8" id="KW-0119">Carbohydrate metabolism</keyword>
<proteinExistence type="inferred from homology"/>
<dbReference type="PROSITE" id="PS00160">
    <property type="entry name" value="ALDOLASE_KDPG_KHG_2"/>
    <property type="match status" value="1"/>
</dbReference>
<comment type="subunit">
    <text evidence="4">Homotrimer.</text>
</comment>
<dbReference type="PANTHER" id="PTHR30246">
    <property type="entry name" value="2-KETO-3-DEOXY-6-PHOSPHOGLUCONATE ALDOLASE"/>
    <property type="match status" value="1"/>
</dbReference>
<dbReference type="CDD" id="cd00452">
    <property type="entry name" value="KDPG_aldolase"/>
    <property type="match status" value="1"/>
</dbReference>
<evidence type="ECO:0000256" key="4">
    <source>
        <dbReference type="ARBA" id="ARBA00011233"/>
    </source>
</evidence>
<dbReference type="EC" id="4.1.2.14" evidence="5"/>
<name>A0A8B6X695_9BURK</name>
<evidence type="ECO:0000313" key="10">
    <source>
        <dbReference type="RefSeq" id="WP_028312695.1"/>
    </source>
</evidence>
<dbReference type="GO" id="GO:0008675">
    <property type="term" value="F:2-dehydro-3-deoxy-phosphogluconate aldolase activity"/>
    <property type="evidence" value="ECO:0007669"/>
    <property type="project" value="UniProtKB-EC"/>
</dbReference>
<dbReference type="Pfam" id="PF01081">
    <property type="entry name" value="Aldolase"/>
    <property type="match status" value="1"/>
</dbReference>
<comment type="similarity">
    <text evidence="3">Belongs to the KHG/KDPG aldolase family.</text>
</comment>
<comment type="catalytic activity">
    <reaction evidence="1">
        <text>2-dehydro-3-deoxy-6-phospho-D-gluconate = D-glyceraldehyde 3-phosphate + pyruvate</text>
        <dbReference type="Rhea" id="RHEA:17089"/>
        <dbReference type="ChEBI" id="CHEBI:15361"/>
        <dbReference type="ChEBI" id="CHEBI:57569"/>
        <dbReference type="ChEBI" id="CHEBI:59776"/>
        <dbReference type="EC" id="4.1.2.14"/>
    </reaction>
</comment>
<keyword evidence="9" id="KW-1185">Reference proteome</keyword>
<dbReference type="Proteomes" id="UP000675920">
    <property type="component" value="Unplaced"/>
</dbReference>
<dbReference type="OrthoDB" id="9805177at2"/>
<organism evidence="9 10">
    <name type="scientific">Derxia gummosa DSM 723</name>
    <dbReference type="NCBI Taxonomy" id="1121388"/>
    <lineage>
        <taxon>Bacteria</taxon>
        <taxon>Pseudomonadati</taxon>
        <taxon>Pseudomonadota</taxon>
        <taxon>Betaproteobacteria</taxon>
        <taxon>Burkholderiales</taxon>
        <taxon>Alcaligenaceae</taxon>
        <taxon>Derxia</taxon>
    </lineage>
</organism>